<feature type="domain" description="Glycosyltransferase RgtA/B/C/D-like" evidence="9">
    <location>
        <begin position="75"/>
        <end position="230"/>
    </location>
</feature>
<dbReference type="GO" id="GO:0005886">
    <property type="term" value="C:plasma membrane"/>
    <property type="evidence" value="ECO:0007669"/>
    <property type="project" value="UniProtKB-SubCell"/>
</dbReference>
<proteinExistence type="predicted"/>
<name>X1IAU3_9ZZZZ</name>
<sequence length="265" mass="30018">NPILLAFGLLVLVAAGLLFLGLGNAFLWEDEAYTASLARNVLRTGLPTAWDGENLLAWRNGRNLNEELISREAWVQYYLAAASFALLGESALAARLPFALLGLATIVVFYYFTARHLKHRGRALLCTAFLALSVPFLLYSRTARYYTPAMFLGTICWFLSLDLTLRRKRNLVLFAICCALFFHTNYVVFAAFFAALGLVNIFFQGRAQQLKALLLSVPLILLLTLPWYLWIKPQSGWGPYFLPNLRRGNPIYLFYGHLRDYNTFG</sequence>
<feature type="transmembrane region" description="Helical" evidence="8">
    <location>
        <begin position="92"/>
        <end position="111"/>
    </location>
</feature>
<keyword evidence="4" id="KW-0808">Transferase</keyword>
<dbReference type="Pfam" id="PF13231">
    <property type="entry name" value="PMT_2"/>
    <property type="match status" value="1"/>
</dbReference>
<evidence type="ECO:0000256" key="1">
    <source>
        <dbReference type="ARBA" id="ARBA00004651"/>
    </source>
</evidence>
<dbReference type="InterPro" id="IPR038731">
    <property type="entry name" value="RgtA/B/C-like"/>
</dbReference>
<comment type="subcellular location">
    <subcellularLocation>
        <location evidence="1">Cell membrane</location>
        <topology evidence="1">Multi-pass membrane protein</topology>
    </subcellularLocation>
</comment>
<evidence type="ECO:0000256" key="4">
    <source>
        <dbReference type="ARBA" id="ARBA00022679"/>
    </source>
</evidence>
<dbReference type="GO" id="GO:0016763">
    <property type="term" value="F:pentosyltransferase activity"/>
    <property type="evidence" value="ECO:0007669"/>
    <property type="project" value="TreeGrafter"/>
</dbReference>
<keyword evidence="7 8" id="KW-0472">Membrane</keyword>
<accession>X1IAU3</accession>
<dbReference type="GO" id="GO:0008610">
    <property type="term" value="P:lipid biosynthetic process"/>
    <property type="evidence" value="ECO:0007669"/>
    <property type="project" value="UniProtKB-ARBA"/>
</dbReference>
<keyword evidence="6 8" id="KW-1133">Transmembrane helix</keyword>
<evidence type="ECO:0000256" key="6">
    <source>
        <dbReference type="ARBA" id="ARBA00022989"/>
    </source>
</evidence>
<evidence type="ECO:0000313" key="10">
    <source>
        <dbReference type="EMBL" id="GAH63219.1"/>
    </source>
</evidence>
<dbReference type="EMBL" id="BARU01030407">
    <property type="protein sequence ID" value="GAH63219.1"/>
    <property type="molecule type" value="Genomic_DNA"/>
</dbReference>
<keyword evidence="2" id="KW-1003">Cell membrane</keyword>
<dbReference type="PANTHER" id="PTHR33908">
    <property type="entry name" value="MANNOSYLTRANSFERASE YKCB-RELATED"/>
    <property type="match status" value="1"/>
</dbReference>
<reference evidence="10" key="1">
    <citation type="journal article" date="2014" name="Front. Microbiol.">
        <title>High frequency of phylogenetically diverse reductive dehalogenase-homologous genes in deep subseafloor sedimentary metagenomes.</title>
        <authorList>
            <person name="Kawai M."/>
            <person name="Futagami T."/>
            <person name="Toyoda A."/>
            <person name="Takaki Y."/>
            <person name="Nishi S."/>
            <person name="Hori S."/>
            <person name="Arai W."/>
            <person name="Tsubouchi T."/>
            <person name="Morono Y."/>
            <person name="Uchiyama I."/>
            <person name="Ito T."/>
            <person name="Fujiyama A."/>
            <person name="Inagaki F."/>
            <person name="Takami H."/>
        </authorList>
    </citation>
    <scope>NUCLEOTIDE SEQUENCE</scope>
    <source>
        <strain evidence="10">Expedition CK06-06</strain>
    </source>
</reference>
<dbReference type="InterPro" id="IPR050297">
    <property type="entry name" value="LipidA_mod_glycosyltrf_83"/>
</dbReference>
<organism evidence="10">
    <name type="scientific">marine sediment metagenome</name>
    <dbReference type="NCBI Taxonomy" id="412755"/>
    <lineage>
        <taxon>unclassified sequences</taxon>
        <taxon>metagenomes</taxon>
        <taxon>ecological metagenomes</taxon>
    </lineage>
</organism>
<evidence type="ECO:0000256" key="2">
    <source>
        <dbReference type="ARBA" id="ARBA00022475"/>
    </source>
</evidence>
<keyword evidence="3" id="KW-0328">Glycosyltransferase</keyword>
<feature type="non-terminal residue" evidence="10">
    <location>
        <position position="1"/>
    </location>
</feature>
<keyword evidence="5 8" id="KW-0812">Transmembrane</keyword>
<feature type="transmembrane region" description="Helical" evidence="8">
    <location>
        <begin position="209"/>
        <end position="231"/>
    </location>
</feature>
<evidence type="ECO:0000259" key="9">
    <source>
        <dbReference type="Pfam" id="PF13231"/>
    </source>
</evidence>
<dbReference type="PANTHER" id="PTHR33908:SF11">
    <property type="entry name" value="MEMBRANE PROTEIN"/>
    <property type="match status" value="1"/>
</dbReference>
<evidence type="ECO:0000256" key="8">
    <source>
        <dbReference type="SAM" id="Phobius"/>
    </source>
</evidence>
<comment type="caution">
    <text evidence="10">The sequence shown here is derived from an EMBL/GenBank/DDBJ whole genome shotgun (WGS) entry which is preliminary data.</text>
</comment>
<feature type="transmembrane region" description="Helical" evidence="8">
    <location>
        <begin position="145"/>
        <end position="165"/>
    </location>
</feature>
<protein>
    <recommendedName>
        <fullName evidence="9">Glycosyltransferase RgtA/B/C/D-like domain-containing protein</fullName>
    </recommendedName>
</protein>
<feature type="transmembrane region" description="Helical" evidence="8">
    <location>
        <begin position="123"/>
        <end position="139"/>
    </location>
</feature>
<evidence type="ECO:0000256" key="5">
    <source>
        <dbReference type="ARBA" id="ARBA00022692"/>
    </source>
</evidence>
<evidence type="ECO:0000256" key="3">
    <source>
        <dbReference type="ARBA" id="ARBA00022676"/>
    </source>
</evidence>
<feature type="transmembrane region" description="Helical" evidence="8">
    <location>
        <begin position="172"/>
        <end position="203"/>
    </location>
</feature>
<feature type="non-terminal residue" evidence="10">
    <location>
        <position position="265"/>
    </location>
</feature>
<gene>
    <name evidence="10" type="ORF">S03H2_48251</name>
</gene>
<dbReference type="AlphaFoldDB" id="X1IAU3"/>
<evidence type="ECO:0000256" key="7">
    <source>
        <dbReference type="ARBA" id="ARBA00023136"/>
    </source>
</evidence>